<feature type="chain" id="PRO_5032965495" evidence="2">
    <location>
        <begin position="20"/>
        <end position="331"/>
    </location>
</feature>
<comment type="caution">
    <text evidence="3">The sequence shown here is derived from an EMBL/GenBank/DDBJ whole genome shotgun (WGS) entry which is preliminary data.</text>
</comment>
<feature type="compositionally biased region" description="Acidic residues" evidence="1">
    <location>
        <begin position="300"/>
        <end position="313"/>
    </location>
</feature>
<dbReference type="Proteomes" id="UP000654075">
    <property type="component" value="Unassembled WGS sequence"/>
</dbReference>
<accession>A0A813DZG7</accession>
<keyword evidence="2" id="KW-0732">Signal</keyword>
<dbReference type="OrthoDB" id="448674at2759"/>
<evidence type="ECO:0000256" key="2">
    <source>
        <dbReference type="SAM" id="SignalP"/>
    </source>
</evidence>
<feature type="signal peptide" evidence="2">
    <location>
        <begin position="1"/>
        <end position="19"/>
    </location>
</feature>
<sequence>MVMSLICFMCCLAVGRWLAEDVHVVLRQATREVSGGACAVASLLRAAVRTFCFEQGVEGVVEEELREPPGLHLGADGDDPLELGLAVAVPFGGGVDVAGLDVRDALSVLEALATAPLNAAAFQLRPRPRTPLVLPAMEVLGQPGAPERPPVLIANGCLLGHGEVLASYSSWQAEVPERTRLLDPKFLQSLSPSVGRSGTSFPSPAISTAGKAGVAWHLVVHESAEAALYRRAAGDFGGRASGAFQWRGPSSGAAASLWALSAELGAVGATSGEGQAGNDGRGDKKASDAASNASEHYSDDAYEQAEQEGDESESAQSQQSDSAVETSLVSC</sequence>
<gene>
    <name evidence="3" type="ORF">PGLA1383_LOCUS13515</name>
</gene>
<name>A0A813DZG7_POLGL</name>
<evidence type="ECO:0000313" key="3">
    <source>
        <dbReference type="EMBL" id="CAE8594994.1"/>
    </source>
</evidence>
<evidence type="ECO:0000313" key="4">
    <source>
        <dbReference type="Proteomes" id="UP000654075"/>
    </source>
</evidence>
<feature type="region of interest" description="Disordered" evidence="1">
    <location>
        <begin position="271"/>
        <end position="331"/>
    </location>
</feature>
<dbReference type="EMBL" id="CAJNNV010007482">
    <property type="protein sequence ID" value="CAE8594994.1"/>
    <property type="molecule type" value="Genomic_DNA"/>
</dbReference>
<reference evidence="3" key="1">
    <citation type="submission" date="2021-02" db="EMBL/GenBank/DDBJ databases">
        <authorList>
            <person name="Dougan E. K."/>
            <person name="Rhodes N."/>
            <person name="Thang M."/>
            <person name="Chan C."/>
        </authorList>
    </citation>
    <scope>NUCLEOTIDE SEQUENCE</scope>
</reference>
<evidence type="ECO:0000256" key="1">
    <source>
        <dbReference type="SAM" id="MobiDB-lite"/>
    </source>
</evidence>
<organism evidence="3 4">
    <name type="scientific">Polarella glacialis</name>
    <name type="common">Dinoflagellate</name>
    <dbReference type="NCBI Taxonomy" id="89957"/>
    <lineage>
        <taxon>Eukaryota</taxon>
        <taxon>Sar</taxon>
        <taxon>Alveolata</taxon>
        <taxon>Dinophyceae</taxon>
        <taxon>Suessiales</taxon>
        <taxon>Suessiaceae</taxon>
        <taxon>Polarella</taxon>
    </lineage>
</organism>
<feature type="compositionally biased region" description="Low complexity" evidence="1">
    <location>
        <begin position="314"/>
        <end position="323"/>
    </location>
</feature>
<proteinExistence type="predicted"/>
<keyword evidence="4" id="KW-1185">Reference proteome</keyword>
<dbReference type="AlphaFoldDB" id="A0A813DZG7"/>
<protein>
    <submittedName>
        <fullName evidence="3">Uncharacterized protein</fullName>
    </submittedName>
</protein>